<organism evidence="1 2">
    <name type="scientific">Venturia nashicola</name>
    <dbReference type="NCBI Taxonomy" id="86259"/>
    <lineage>
        <taxon>Eukaryota</taxon>
        <taxon>Fungi</taxon>
        <taxon>Dikarya</taxon>
        <taxon>Ascomycota</taxon>
        <taxon>Pezizomycotina</taxon>
        <taxon>Dothideomycetes</taxon>
        <taxon>Pleosporomycetidae</taxon>
        <taxon>Venturiales</taxon>
        <taxon>Venturiaceae</taxon>
        <taxon>Venturia</taxon>
    </lineage>
</organism>
<gene>
    <name evidence="1" type="ORF">E6O75_ATG00894</name>
</gene>
<evidence type="ECO:0000313" key="1">
    <source>
        <dbReference type="EMBL" id="TID26401.1"/>
    </source>
</evidence>
<accession>A0A4Z1PKL5</accession>
<protein>
    <submittedName>
        <fullName evidence="1">Uncharacterized protein</fullName>
    </submittedName>
</protein>
<comment type="caution">
    <text evidence="1">The sequence shown here is derived from an EMBL/GenBank/DDBJ whole genome shotgun (WGS) entry which is preliminary data.</text>
</comment>
<keyword evidence="2" id="KW-1185">Reference proteome</keyword>
<sequence>MKPICPYTPYQGEVKRRQLVNTALPLHLYRLRKEKVQKLSFADFLVVRHVRTDRDQLPAVSLTLIARPQLTYVPAIKSLYEDIWECRDIVRALARHHLRLSRSSFYSANGSETASFACLQRSNQAAHVTLCTDSIPIFLTLISRSEFPVNPSCPHKYAENKYPGAVDETLGCEVRICLNAEYML</sequence>
<proteinExistence type="predicted"/>
<dbReference type="Proteomes" id="UP000298493">
    <property type="component" value="Unassembled WGS sequence"/>
</dbReference>
<dbReference type="AlphaFoldDB" id="A0A4Z1PKL5"/>
<dbReference type="EMBL" id="SNSC02000002">
    <property type="protein sequence ID" value="TID26401.1"/>
    <property type="molecule type" value="Genomic_DNA"/>
</dbReference>
<reference evidence="1 2" key="1">
    <citation type="submission" date="2019-04" db="EMBL/GenBank/DDBJ databases">
        <title>High contiguity whole genome sequence and gene annotation resource for two Venturia nashicola isolates.</title>
        <authorList>
            <person name="Prokchorchik M."/>
            <person name="Won K."/>
            <person name="Lee Y."/>
            <person name="Choi E.D."/>
            <person name="Segonzac C."/>
            <person name="Sohn K.H."/>
        </authorList>
    </citation>
    <scope>NUCLEOTIDE SEQUENCE [LARGE SCALE GENOMIC DNA]</scope>
    <source>
        <strain evidence="1 2">PRI2</strain>
    </source>
</reference>
<name>A0A4Z1PKL5_9PEZI</name>
<evidence type="ECO:0000313" key="2">
    <source>
        <dbReference type="Proteomes" id="UP000298493"/>
    </source>
</evidence>